<dbReference type="GO" id="GO:0016747">
    <property type="term" value="F:acyltransferase activity, transferring groups other than amino-acyl groups"/>
    <property type="evidence" value="ECO:0007669"/>
    <property type="project" value="InterPro"/>
</dbReference>
<comment type="caution">
    <text evidence="2">The sequence shown here is derived from an EMBL/GenBank/DDBJ whole genome shotgun (WGS) entry which is preliminary data.</text>
</comment>
<dbReference type="CDD" id="cd04301">
    <property type="entry name" value="NAT_SF"/>
    <property type="match status" value="1"/>
</dbReference>
<dbReference type="EMBL" id="APJX01000006">
    <property type="protein sequence ID" value="EMS78893.1"/>
    <property type="molecule type" value="Genomic_DNA"/>
</dbReference>
<dbReference type="RefSeq" id="WP_006966721.1">
    <property type="nucleotide sequence ID" value="NZ_APJX01000006.1"/>
</dbReference>
<dbReference type="Gene3D" id="3.40.630.30">
    <property type="match status" value="1"/>
</dbReference>
<evidence type="ECO:0000313" key="2">
    <source>
        <dbReference type="EMBL" id="EMS78893.1"/>
    </source>
</evidence>
<dbReference type="PROSITE" id="PS51186">
    <property type="entry name" value="GNAT"/>
    <property type="match status" value="1"/>
</dbReference>
<keyword evidence="2" id="KW-0808">Transferase</keyword>
<dbReference type="Pfam" id="PF00583">
    <property type="entry name" value="Acetyltransf_1"/>
    <property type="match status" value="1"/>
</dbReference>
<dbReference type="SUPFAM" id="SSF55729">
    <property type="entry name" value="Acyl-CoA N-acyltransferases (Nat)"/>
    <property type="match status" value="1"/>
</dbReference>
<protein>
    <submittedName>
        <fullName evidence="2">Acetyltransferase, GNAT family</fullName>
    </submittedName>
</protein>
<evidence type="ECO:0000313" key="3">
    <source>
        <dbReference type="Proteomes" id="UP000014216"/>
    </source>
</evidence>
<dbReference type="Proteomes" id="UP000014216">
    <property type="component" value="Unassembled WGS sequence"/>
</dbReference>
<evidence type="ECO:0000259" key="1">
    <source>
        <dbReference type="PROSITE" id="PS51186"/>
    </source>
</evidence>
<dbReference type="InterPro" id="IPR016181">
    <property type="entry name" value="Acyl_CoA_acyltransferase"/>
</dbReference>
<organism evidence="2 3">
    <name type="scientific">Desulfotignum phosphitoxidans DSM 13687</name>
    <dbReference type="NCBI Taxonomy" id="1286635"/>
    <lineage>
        <taxon>Bacteria</taxon>
        <taxon>Pseudomonadati</taxon>
        <taxon>Thermodesulfobacteriota</taxon>
        <taxon>Desulfobacteria</taxon>
        <taxon>Desulfobacterales</taxon>
        <taxon>Desulfobacteraceae</taxon>
        <taxon>Desulfotignum</taxon>
    </lineage>
</organism>
<dbReference type="OrthoDB" id="9788850at2"/>
<proteinExistence type="predicted"/>
<name>S0FUX2_9BACT</name>
<reference evidence="2 3" key="1">
    <citation type="journal article" date="2013" name="Genome Announc.">
        <title>Draft Genome Sequence of Desulfotignum phosphitoxidans DSM 13687 Strain FiPS-3.</title>
        <authorList>
            <person name="Poehlein A."/>
            <person name="Daniel R."/>
            <person name="Simeonova D.D."/>
        </authorList>
    </citation>
    <scope>NUCLEOTIDE SEQUENCE [LARGE SCALE GENOMIC DNA]</scope>
    <source>
        <strain evidence="2 3">DSM 13687</strain>
    </source>
</reference>
<dbReference type="AlphaFoldDB" id="S0FUX2"/>
<accession>S0FUX2</accession>
<gene>
    <name evidence="2" type="ORF">Dpo_6c00920</name>
</gene>
<keyword evidence="3" id="KW-1185">Reference proteome</keyword>
<sequence>MKTNNITIRLMKNEDFDAVVRIDTKVLGTARPDYYVKKFQRLIKSNDCIETSLVAEDENKKVVGFIMGELVIGDFGICNDDATLDTMGVDPEFQRQGIGKKLINDFVLHLEQLEVRKLHTLVDKNDSRLMGFYSSSHFSPSETFVNMERMV</sequence>
<feature type="domain" description="N-acetyltransferase" evidence="1">
    <location>
        <begin position="6"/>
        <end position="151"/>
    </location>
</feature>
<dbReference type="InterPro" id="IPR000182">
    <property type="entry name" value="GNAT_dom"/>
</dbReference>